<dbReference type="eggNOG" id="COG1396">
    <property type="taxonomic scope" value="Bacteria"/>
</dbReference>
<dbReference type="RefSeq" id="WP_051602682.1">
    <property type="nucleotide sequence ID" value="NZ_AWFH01000021.1"/>
</dbReference>
<evidence type="ECO:0000256" key="1">
    <source>
        <dbReference type="SAM" id="MobiDB-lite"/>
    </source>
</evidence>
<feature type="domain" description="HTH cro/C1-type" evidence="2">
    <location>
        <begin position="35"/>
        <end position="89"/>
    </location>
</feature>
<dbReference type="OrthoDB" id="9797172at2"/>
<dbReference type="SUPFAM" id="SSF47413">
    <property type="entry name" value="lambda repressor-like DNA-binding domains"/>
    <property type="match status" value="1"/>
</dbReference>
<accession>A0A059E0X3</accession>
<gene>
    <name evidence="3" type="ORF">HY36_17480</name>
</gene>
<dbReference type="STRING" id="1280948.HY36_17480"/>
<evidence type="ECO:0000259" key="2">
    <source>
        <dbReference type="PROSITE" id="PS50943"/>
    </source>
</evidence>
<dbReference type="InterPro" id="IPR010982">
    <property type="entry name" value="Lambda_DNA-bd_dom_sf"/>
</dbReference>
<reference evidence="3 4" key="1">
    <citation type="journal article" date="2014" name="Antonie Van Leeuwenhoek">
        <title>Hyphomonas beringensis sp. nov. and Hyphomonas chukchiensis sp. nov., isolated from surface seawater of the Bering Sea and Chukchi Sea.</title>
        <authorList>
            <person name="Li C."/>
            <person name="Lai Q."/>
            <person name="Li G."/>
            <person name="Dong C."/>
            <person name="Wang J."/>
            <person name="Liao Y."/>
            <person name="Shao Z."/>
        </authorList>
    </citation>
    <scope>NUCLEOTIDE SEQUENCE [LARGE SCALE GENOMIC DNA]</scope>
    <source>
        <strain evidence="3 4">22II1-22F38</strain>
    </source>
</reference>
<dbReference type="Gene3D" id="1.10.260.40">
    <property type="entry name" value="lambda repressor-like DNA-binding domains"/>
    <property type="match status" value="1"/>
</dbReference>
<dbReference type="PROSITE" id="PS50943">
    <property type="entry name" value="HTH_CROC1"/>
    <property type="match status" value="1"/>
</dbReference>
<name>A0A059E0X3_9PROT</name>
<proteinExistence type="predicted"/>
<evidence type="ECO:0000313" key="4">
    <source>
        <dbReference type="Proteomes" id="UP000024547"/>
    </source>
</evidence>
<dbReference type="Proteomes" id="UP000024547">
    <property type="component" value="Unassembled WGS sequence"/>
</dbReference>
<protein>
    <recommendedName>
        <fullName evidence="2">HTH cro/C1-type domain-containing protein</fullName>
    </recommendedName>
</protein>
<sequence length="135" mass="14915">MAKSPNTRKPASGTRRKNRTARAPNDIDRLVGANIRALRLDRGLTLADLASEMSISHQQLQKYETGTNRLSAGMMCAAAEVLSVEIGELFRSKSVPEGESDPATRLREEAGFWVRRIRTQGNLRIAVRILKVLAS</sequence>
<feature type="region of interest" description="Disordered" evidence="1">
    <location>
        <begin position="1"/>
        <end position="25"/>
    </location>
</feature>
<keyword evidence="4" id="KW-1185">Reference proteome</keyword>
<organism evidence="3 4">
    <name type="scientific">Hyphomonas atlantica</name>
    <dbReference type="NCBI Taxonomy" id="1280948"/>
    <lineage>
        <taxon>Bacteria</taxon>
        <taxon>Pseudomonadati</taxon>
        <taxon>Pseudomonadota</taxon>
        <taxon>Alphaproteobacteria</taxon>
        <taxon>Hyphomonadales</taxon>
        <taxon>Hyphomonadaceae</taxon>
        <taxon>Hyphomonas</taxon>
    </lineage>
</organism>
<dbReference type="Pfam" id="PF01381">
    <property type="entry name" value="HTH_3"/>
    <property type="match status" value="1"/>
</dbReference>
<comment type="caution">
    <text evidence="3">The sequence shown here is derived from an EMBL/GenBank/DDBJ whole genome shotgun (WGS) entry which is preliminary data.</text>
</comment>
<dbReference type="InterPro" id="IPR001387">
    <property type="entry name" value="Cro/C1-type_HTH"/>
</dbReference>
<dbReference type="PATRIC" id="fig|1280948.3.peg.2019"/>
<dbReference type="AlphaFoldDB" id="A0A059E0X3"/>
<dbReference type="GO" id="GO:0003677">
    <property type="term" value="F:DNA binding"/>
    <property type="evidence" value="ECO:0007669"/>
    <property type="project" value="InterPro"/>
</dbReference>
<dbReference type="SMART" id="SM00530">
    <property type="entry name" value="HTH_XRE"/>
    <property type="match status" value="1"/>
</dbReference>
<dbReference type="CDD" id="cd00093">
    <property type="entry name" value="HTH_XRE"/>
    <property type="match status" value="1"/>
</dbReference>
<dbReference type="EMBL" id="AWFH01000021">
    <property type="protein sequence ID" value="KCZ60684.1"/>
    <property type="molecule type" value="Genomic_DNA"/>
</dbReference>
<evidence type="ECO:0000313" key="3">
    <source>
        <dbReference type="EMBL" id="KCZ60684.1"/>
    </source>
</evidence>